<name>A9U817_PHYPA</name>
<evidence type="ECO:0000313" key="2">
    <source>
        <dbReference type="EMBL" id="EDQ48186.1"/>
    </source>
</evidence>
<gene>
    <name evidence="2" type="ORF">PHYPADRAFT_104173</name>
</gene>
<feature type="compositionally biased region" description="Gly residues" evidence="1">
    <location>
        <begin position="184"/>
        <end position="196"/>
    </location>
</feature>
<accession>A9U817</accession>
<dbReference type="EMBL" id="DS546768">
    <property type="protein sequence ID" value="EDQ48186.1"/>
    <property type="molecule type" value="Genomic_DNA"/>
</dbReference>
<reference evidence="2" key="1">
    <citation type="journal article" date="2008" name="Science">
        <title>The Physcomitrella genome reveals evolutionary insights into the conquest of land by plants.</title>
        <authorList>
            <person name="Rensing S."/>
            <person name="Lang D."/>
            <person name="Zimmer A."/>
            <person name="Terry A."/>
            <person name="Salamov A."/>
            <person name="Shapiro H."/>
            <person name="Nishiyama T."/>
            <person name="Perroud P.-F."/>
            <person name="Lindquist E."/>
            <person name="Kamisugi Y."/>
            <person name="Tanahashi T."/>
            <person name="Sakakibara K."/>
            <person name="Fujita T."/>
            <person name="Oishi K."/>
            <person name="Shin-I T."/>
            <person name="Kuroki Y."/>
            <person name="Toyoda A."/>
            <person name="Suzuki Y."/>
            <person name="Hashimoto A."/>
            <person name="Yamaguchi K."/>
            <person name="Sugano A."/>
            <person name="Kohara Y."/>
            <person name="Fujiyama A."/>
            <person name="Anterola A."/>
            <person name="Aoki S."/>
            <person name="Ashton N."/>
            <person name="Barbazuk W.B."/>
            <person name="Barker E."/>
            <person name="Bennetzen J."/>
            <person name="Bezanilla M."/>
            <person name="Blankenship R."/>
            <person name="Cho S.H."/>
            <person name="Dutcher S."/>
            <person name="Estelle M."/>
            <person name="Fawcett J.A."/>
            <person name="Gundlach H."/>
            <person name="Hanada K."/>
            <person name="Heyl A."/>
            <person name="Hicks K.A."/>
            <person name="Hugh J."/>
            <person name="Lohr M."/>
            <person name="Mayer K."/>
            <person name="Melkozernov A."/>
            <person name="Murata T."/>
            <person name="Nelson D."/>
            <person name="Pils B."/>
            <person name="Prigge M."/>
            <person name="Reiss B."/>
            <person name="Renner T."/>
            <person name="Rombauts S."/>
            <person name="Rushton P."/>
            <person name="Sanderfoot A."/>
            <person name="Schween G."/>
            <person name="Shiu S.-H."/>
            <person name="Stueber K."/>
            <person name="Theodoulou F.L."/>
            <person name="Tu H."/>
            <person name="Van de Peer Y."/>
            <person name="Verrier P.J."/>
            <person name="Waters E."/>
            <person name="Wood A."/>
            <person name="Yang L."/>
            <person name="Cove D."/>
            <person name="Cuming A."/>
            <person name="Hasebe M."/>
            <person name="Lucas S."/>
            <person name="Mishler D.B."/>
            <person name="Reski R."/>
            <person name="Grigoriev I."/>
            <person name="Quatrano R.S."/>
            <person name="Boore J.L."/>
        </authorList>
    </citation>
    <scope>NUCLEOTIDE SEQUENCE [LARGE SCALE GENOMIC DNA]</scope>
</reference>
<feature type="region of interest" description="Disordered" evidence="1">
    <location>
        <begin position="181"/>
        <end position="204"/>
    </location>
</feature>
<proteinExistence type="predicted"/>
<dbReference type="HOGENOM" id="CLU_1345192_0_0_1"/>
<dbReference type="AlphaFoldDB" id="A9U817"/>
<feature type="compositionally biased region" description="Polar residues" evidence="1">
    <location>
        <begin position="15"/>
        <end position="24"/>
    </location>
</feature>
<feature type="region of interest" description="Disordered" evidence="1">
    <location>
        <begin position="1"/>
        <end position="25"/>
    </location>
</feature>
<evidence type="ECO:0000256" key="1">
    <source>
        <dbReference type="SAM" id="MobiDB-lite"/>
    </source>
</evidence>
<sequence length="204" mass="20869">MARPSSFRLAGAVSGATSTPSQSPACGARDCGPCACTGPSCASSWLLVSTTEDPVCRPLRTLMPAPWPNLTTTPSAMVNCAVSAAMAVVMPNAMARAAMERRRSTDSGLRHAAVDSVKPAHWKNGERCMLISFLWVHRDRAAGRRREAGGAGRDLGGSGGNRSEGGVARVARVGIPGDAVGDRAYGGDGAGEGDGQGSSRVLAC</sequence>
<feature type="region of interest" description="Disordered" evidence="1">
    <location>
        <begin position="144"/>
        <end position="167"/>
    </location>
</feature>
<feature type="compositionally biased region" description="Gly residues" evidence="1">
    <location>
        <begin position="149"/>
        <end position="163"/>
    </location>
</feature>
<protein>
    <submittedName>
        <fullName evidence="2">Predicted protein</fullName>
    </submittedName>
</protein>
<organism>
    <name type="scientific">Physcomitrium patens</name>
    <name type="common">Spreading-leaved earth moss</name>
    <name type="synonym">Physcomitrella patens</name>
    <dbReference type="NCBI Taxonomy" id="3218"/>
    <lineage>
        <taxon>Eukaryota</taxon>
        <taxon>Viridiplantae</taxon>
        <taxon>Streptophyta</taxon>
        <taxon>Embryophyta</taxon>
        <taxon>Bryophyta</taxon>
        <taxon>Bryophytina</taxon>
        <taxon>Bryopsida</taxon>
        <taxon>Funariidae</taxon>
        <taxon>Funariales</taxon>
        <taxon>Funariaceae</taxon>
        <taxon>Physcomitrium</taxon>
    </lineage>
</organism>